<keyword evidence="2" id="KW-1185">Reference proteome</keyword>
<dbReference type="AlphaFoldDB" id="A0A9W9CTP0"/>
<sequence>MRDAKIFHIGTLEEGLDDDEDTTEAKVAVYDDDGNEISDDTLFLSLGEMYFALIMQTLQSDDLDHWLPEDAPREYASLGVNIALPLYQSYSQMAGFGMAKLCKSPDPEARAYALGVLANNRAKITADDYRQNIIGSRQVGKWACLFKDVFDKGQGVDVYCYDCGSIRVDSWPRYLLRTGEYICRFMGCKKCLLTARDKKSKNKNSRRRHDPVDTSLPKLPQATMYSRLEKRAHKEHWLQYWSFERDDPPVLQR</sequence>
<name>A0A9W9CTP0_9PEZI</name>
<protein>
    <submittedName>
        <fullName evidence="1">Uncharacterized protein</fullName>
    </submittedName>
</protein>
<dbReference type="OrthoDB" id="4729230at2759"/>
<gene>
    <name evidence="1" type="ORF">N0V93_008213</name>
</gene>
<organism evidence="1 2">
    <name type="scientific">Gnomoniopsis smithogilvyi</name>
    <dbReference type="NCBI Taxonomy" id="1191159"/>
    <lineage>
        <taxon>Eukaryota</taxon>
        <taxon>Fungi</taxon>
        <taxon>Dikarya</taxon>
        <taxon>Ascomycota</taxon>
        <taxon>Pezizomycotina</taxon>
        <taxon>Sordariomycetes</taxon>
        <taxon>Sordariomycetidae</taxon>
        <taxon>Diaporthales</taxon>
        <taxon>Gnomoniaceae</taxon>
        <taxon>Gnomoniopsis</taxon>
    </lineage>
</organism>
<comment type="caution">
    <text evidence="1">The sequence shown here is derived from an EMBL/GenBank/DDBJ whole genome shotgun (WGS) entry which is preliminary data.</text>
</comment>
<reference evidence="1" key="1">
    <citation type="submission" date="2022-10" db="EMBL/GenBank/DDBJ databases">
        <title>Tapping the CABI collections for fungal endophytes: first genome assemblies for Collariella, Neodidymelliopsis, Ascochyta clinopodiicola, Didymella pomorum, Didymosphaeria variabile, Neocosmospora piperis and Neocucurbitaria cava.</title>
        <authorList>
            <person name="Hill R."/>
        </authorList>
    </citation>
    <scope>NUCLEOTIDE SEQUENCE</scope>
    <source>
        <strain evidence="1">IMI 355082</strain>
    </source>
</reference>
<proteinExistence type="predicted"/>
<evidence type="ECO:0000313" key="1">
    <source>
        <dbReference type="EMBL" id="KAJ4387616.1"/>
    </source>
</evidence>
<dbReference type="Proteomes" id="UP001140453">
    <property type="component" value="Unassembled WGS sequence"/>
</dbReference>
<evidence type="ECO:0000313" key="2">
    <source>
        <dbReference type="Proteomes" id="UP001140453"/>
    </source>
</evidence>
<dbReference type="EMBL" id="JAPEVB010000005">
    <property type="protein sequence ID" value="KAJ4387616.1"/>
    <property type="molecule type" value="Genomic_DNA"/>
</dbReference>
<accession>A0A9W9CTP0</accession>